<dbReference type="PROSITE" id="PS00497">
    <property type="entry name" value="TYROSINASE_1"/>
    <property type="match status" value="1"/>
</dbReference>
<dbReference type="Gene3D" id="1.10.1280.10">
    <property type="entry name" value="Di-copper center containing domain from catechol oxidase"/>
    <property type="match status" value="1"/>
</dbReference>
<evidence type="ECO:0000313" key="4">
    <source>
        <dbReference type="EMBL" id="KAK7513599.1"/>
    </source>
</evidence>
<dbReference type="PRINTS" id="PR00092">
    <property type="entry name" value="TYROSINASE"/>
</dbReference>
<protein>
    <recommendedName>
        <fullName evidence="3">Tyrosinase copper-binding domain-containing protein</fullName>
    </recommendedName>
</protein>
<feature type="domain" description="Tyrosinase copper-binding" evidence="3">
    <location>
        <begin position="119"/>
        <end position="136"/>
    </location>
</feature>
<dbReference type="EMBL" id="JBBPHU010000009">
    <property type="protein sequence ID" value="KAK7513599.1"/>
    <property type="molecule type" value="Genomic_DNA"/>
</dbReference>
<dbReference type="PANTHER" id="PTHR11474:SF125">
    <property type="entry name" value="N-ACETYL-6-HYDROXYTRYPTOPHAN OXIDASE IVOB-RELATED"/>
    <property type="match status" value="1"/>
</dbReference>
<keyword evidence="1" id="KW-0479">Metal-binding</keyword>
<evidence type="ECO:0000256" key="2">
    <source>
        <dbReference type="ARBA" id="ARBA00023002"/>
    </source>
</evidence>
<name>A0ABR1KHD2_9PEZI</name>
<keyword evidence="5" id="KW-1185">Reference proteome</keyword>
<proteinExistence type="predicted"/>
<gene>
    <name evidence="4" type="ORF">IWZ03DRAFT_416462</name>
</gene>
<sequence>MRFSQILSVAVTTHAATAAAAKYTPASSSLTDALAAGALSTFEDYVKVQGNYNGTCTIANAAVRRDWDSLSSAEKKKYIAAVQCISTKPSKTPRSSCPGCRTRYDDFLATHINQTMTIHGTGNFLAWHRYFTWAYEKALRDECGYDDYQPYWNWPKYALDPLKSPLFDGSDTSMGGNGVYEYHEPVCIPSTATPYIKVPQGTGGGCVSSGPFANFTARLGPVSPAWSNMSTNPRPDGLGYNPRCLRRDINAWISTGWTKDVDVDTLVTGAADILTFQNRMQGDFAAGFVGVHDAGHMTINGDPGGDLFASPGDVSPHLPIPMMNQPADQDRERGRQPTFYLHHSMIDRVWWTWQNLDTPSRTFVVAGSTSMVNASAPDTTLDDLIDLGYNAPAIPLRKAMSTLGGAGGPFCYIYR</sequence>
<comment type="caution">
    <text evidence="4">The sequence shown here is derived from an EMBL/GenBank/DDBJ whole genome shotgun (WGS) entry which is preliminary data.</text>
</comment>
<organism evidence="4 5">
    <name type="scientific">Phyllosticta citriasiana</name>
    <dbReference type="NCBI Taxonomy" id="595635"/>
    <lineage>
        <taxon>Eukaryota</taxon>
        <taxon>Fungi</taxon>
        <taxon>Dikarya</taxon>
        <taxon>Ascomycota</taxon>
        <taxon>Pezizomycotina</taxon>
        <taxon>Dothideomycetes</taxon>
        <taxon>Dothideomycetes incertae sedis</taxon>
        <taxon>Botryosphaeriales</taxon>
        <taxon>Phyllostictaceae</taxon>
        <taxon>Phyllosticta</taxon>
    </lineage>
</organism>
<evidence type="ECO:0000256" key="1">
    <source>
        <dbReference type="ARBA" id="ARBA00022723"/>
    </source>
</evidence>
<dbReference type="SUPFAM" id="SSF48056">
    <property type="entry name" value="Di-copper centre-containing domain"/>
    <property type="match status" value="1"/>
</dbReference>
<evidence type="ECO:0000313" key="5">
    <source>
        <dbReference type="Proteomes" id="UP001363622"/>
    </source>
</evidence>
<dbReference type="InterPro" id="IPR008922">
    <property type="entry name" value="Di-copper_centre_dom_sf"/>
</dbReference>
<evidence type="ECO:0000259" key="3">
    <source>
        <dbReference type="PROSITE" id="PS00497"/>
    </source>
</evidence>
<dbReference type="InterPro" id="IPR002227">
    <property type="entry name" value="Tyrosinase_Cu-bd"/>
</dbReference>
<accession>A0ABR1KHD2</accession>
<keyword evidence="2" id="KW-0560">Oxidoreductase</keyword>
<dbReference type="PANTHER" id="PTHR11474">
    <property type="entry name" value="TYROSINASE FAMILY MEMBER"/>
    <property type="match status" value="1"/>
</dbReference>
<dbReference type="Pfam" id="PF00264">
    <property type="entry name" value="Tyrosinase"/>
    <property type="match status" value="1"/>
</dbReference>
<dbReference type="Proteomes" id="UP001363622">
    <property type="component" value="Unassembled WGS sequence"/>
</dbReference>
<dbReference type="InterPro" id="IPR050316">
    <property type="entry name" value="Tyrosinase/Hemocyanin"/>
</dbReference>
<reference evidence="4 5" key="1">
    <citation type="submission" date="2024-04" db="EMBL/GenBank/DDBJ databases">
        <title>Phyllosticta paracitricarpa is synonymous to the EU quarantine fungus P. citricarpa based on phylogenomic analyses.</title>
        <authorList>
            <consortium name="Lawrence Berkeley National Laboratory"/>
            <person name="Van Ingen-Buijs V.A."/>
            <person name="Van Westerhoven A.C."/>
            <person name="Haridas S."/>
            <person name="Skiadas P."/>
            <person name="Martin F."/>
            <person name="Groenewald J.Z."/>
            <person name="Crous P.W."/>
            <person name="Seidl M.F."/>
        </authorList>
    </citation>
    <scope>NUCLEOTIDE SEQUENCE [LARGE SCALE GENOMIC DNA]</scope>
    <source>
        <strain evidence="4 5">CBS 123371</strain>
    </source>
</reference>